<name>A0A6N2ZQ68_9CLOT</name>
<protein>
    <submittedName>
        <fullName evidence="2">Uncharacterized protein</fullName>
    </submittedName>
</protein>
<evidence type="ECO:0000313" key="2">
    <source>
        <dbReference type="EMBL" id="VYT80116.1"/>
    </source>
</evidence>
<reference evidence="2" key="1">
    <citation type="submission" date="2019-11" db="EMBL/GenBank/DDBJ databases">
        <authorList>
            <person name="Feng L."/>
        </authorList>
    </citation>
    <scope>NUCLEOTIDE SEQUENCE</scope>
    <source>
        <strain evidence="2">CParaputrificumLFYP93</strain>
    </source>
</reference>
<feature type="region of interest" description="Disordered" evidence="1">
    <location>
        <begin position="78"/>
        <end position="103"/>
    </location>
</feature>
<gene>
    <name evidence="2" type="ORF">CPLFYP93_00630</name>
</gene>
<proteinExistence type="predicted"/>
<sequence length="103" mass="11790">MEKYKNKFEVMVENAKTNINEISNTNDDVEMVTQMSSELTTMNVGEDFSNEQQIKLQMPLETYNSKNKVMDSLDVSDRGDEVVDRTKNNHNGPAFASTHLIDR</sequence>
<evidence type="ECO:0000256" key="1">
    <source>
        <dbReference type="SAM" id="MobiDB-lite"/>
    </source>
</evidence>
<accession>A0A6N2ZQ68</accession>
<feature type="compositionally biased region" description="Basic and acidic residues" evidence="1">
    <location>
        <begin position="78"/>
        <end position="87"/>
    </location>
</feature>
<organism evidence="2">
    <name type="scientific">Clostridium paraputrificum</name>
    <dbReference type="NCBI Taxonomy" id="29363"/>
    <lineage>
        <taxon>Bacteria</taxon>
        <taxon>Bacillati</taxon>
        <taxon>Bacillota</taxon>
        <taxon>Clostridia</taxon>
        <taxon>Eubacteriales</taxon>
        <taxon>Clostridiaceae</taxon>
        <taxon>Clostridium</taxon>
    </lineage>
</organism>
<dbReference type="AlphaFoldDB" id="A0A6N2ZQ68"/>
<dbReference type="EMBL" id="CACRTV010000021">
    <property type="protein sequence ID" value="VYT80116.1"/>
    <property type="molecule type" value="Genomic_DNA"/>
</dbReference>
<dbReference type="RefSeq" id="WP_156559169.1">
    <property type="nucleotide sequence ID" value="NZ_CACRTV010000021.1"/>
</dbReference>